<dbReference type="RefSeq" id="WP_015247279.1">
    <property type="nucleotide sequence ID" value="NC_019892.1"/>
</dbReference>
<feature type="transmembrane region" description="Helical" evidence="1">
    <location>
        <begin position="89"/>
        <end position="110"/>
    </location>
</feature>
<evidence type="ECO:0000313" key="2">
    <source>
        <dbReference type="EMBL" id="AGA28147.1"/>
    </source>
</evidence>
<feature type="transmembrane region" description="Helical" evidence="1">
    <location>
        <begin position="21"/>
        <end position="42"/>
    </location>
</feature>
<dbReference type="OrthoDB" id="1072981at2"/>
<sequence>MSVAPNKPQQLARMEGILASLLRYGALVASGWILLGIALSVFDDISPLVQGSTALSDRCLSIGIVLLIALPVLRVALTTAVFLFDKDYLFAAISGAVLLIITLGFLLGLINPNSKFL</sequence>
<keyword evidence="3" id="KW-1185">Reference proteome</keyword>
<evidence type="ECO:0008006" key="4">
    <source>
        <dbReference type="Google" id="ProtNLM"/>
    </source>
</evidence>
<keyword evidence="1" id="KW-0472">Membrane</keyword>
<dbReference type="InterPro" id="IPR012861">
    <property type="entry name" value="DUF1634"/>
</dbReference>
<reference evidence="2 3" key="1">
    <citation type="submission" date="2012-02" db="EMBL/GenBank/DDBJ databases">
        <title>Complete sequence of chromosome of Singulisphaera acidiphila DSM 18658.</title>
        <authorList>
            <consortium name="US DOE Joint Genome Institute (JGI-PGF)"/>
            <person name="Lucas S."/>
            <person name="Copeland A."/>
            <person name="Lapidus A."/>
            <person name="Glavina del Rio T."/>
            <person name="Dalin E."/>
            <person name="Tice H."/>
            <person name="Bruce D."/>
            <person name="Goodwin L."/>
            <person name="Pitluck S."/>
            <person name="Peters L."/>
            <person name="Ovchinnikova G."/>
            <person name="Chertkov O."/>
            <person name="Kyrpides N."/>
            <person name="Mavromatis K."/>
            <person name="Ivanova N."/>
            <person name="Brettin T."/>
            <person name="Detter J.C."/>
            <person name="Han C."/>
            <person name="Larimer F."/>
            <person name="Land M."/>
            <person name="Hauser L."/>
            <person name="Markowitz V."/>
            <person name="Cheng J.-F."/>
            <person name="Hugenholtz P."/>
            <person name="Woyke T."/>
            <person name="Wu D."/>
            <person name="Tindall B."/>
            <person name="Pomrenke H."/>
            <person name="Brambilla E."/>
            <person name="Klenk H.-P."/>
            <person name="Eisen J.A."/>
        </authorList>
    </citation>
    <scope>NUCLEOTIDE SEQUENCE [LARGE SCALE GENOMIC DNA]</scope>
    <source>
        <strain evidence="3">ATCC BAA-1392 / DSM 18658 / VKM B-2454 / MOB10</strain>
    </source>
</reference>
<dbReference type="eggNOG" id="ENOG5033NEI">
    <property type="taxonomic scope" value="Bacteria"/>
</dbReference>
<dbReference type="EMBL" id="CP003364">
    <property type="protein sequence ID" value="AGA28147.1"/>
    <property type="molecule type" value="Genomic_DNA"/>
</dbReference>
<name>L0DFW1_SINAD</name>
<evidence type="ECO:0000313" key="3">
    <source>
        <dbReference type="Proteomes" id="UP000010798"/>
    </source>
</evidence>
<dbReference type="Pfam" id="PF07843">
    <property type="entry name" value="DUF1634"/>
    <property type="match status" value="1"/>
</dbReference>
<keyword evidence="1" id="KW-0812">Transmembrane</keyword>
<dbReference type="HOGENOM" id="CLU_140339_3_1_0"/>
<proteinExistence type="predicted"/>
<dbReference type="KEGG" id="saci:Sinac_3919"/>
<protein>
    <recommendedName>
        <fullName evidence="4">DUF1634 domain-containing protein</fullName>
    </recommendedName>
</protein>
<accession>L0DFW1</accession>
<evidence type="ECO:0000256" key="1">
    <source>
        <dbReference type="SAM" id="Phobius"/>
    </source>
</evidence>
<dbReference type="AlphaFoldDB" id="L0DFW1"/>
<dbReference type="Proteomes" id="UP000010798">
    <property type="component" value="Chromosome"/>
</dbReference>
<organism evidence="2 3">
    <name type="scientific">Singulisphaera acidiphila (strain ATCC BAA-1392 / DSM 18658 / VKM B-2454 / MOB10)</name>
    <dbReference type="NCBI Taxonomy" id="886293"/>
    <lineage>
        <taxon>Bacteria</taxon>
        <taxon>Pseudomonadati</taxon>
        <taxon>Planctomycetota</taxon>
        <taxon>Planctomycetia</taxon>
        <taxon>Isosphaerales</taxon>
        <taxon>Isosphaeraceae</taxon>
        <taxon>Singulisphaera</taxon>
    </lineage>
</organism>
<gene>
    <name evidence="2" type="ordered locus">Sinac_3919</name>
</gene>
<dbReference type="STRING" id="886293.Sinac_3919"/>
<feature type="transmembrane region" description="Helical" evidence="1">
    <location>
        <begin position="62"/>
        <end position="84"/>
    </location>
</feature>
<keyword evidence="1" id="KW-1133">Transmembrane helix</keyword>